<gene>
    <name evidence="11" type="ORF">TBH_C0166</name>
</gene>
<evidence type="ECO:0000256" key="6">
    <source>
        <dbReference type="ARBA" id="ARBA00023237"/>
    </source>
</evidence>
<evidence type="ECO:0000313" key="11">
    <source>
        <dbReference type="EMBL" id="BAO43114.1"/>
    </source>
</evidence>
<evidence type="ECO:0000256" key="9">
    <source>
        <dbReference type="SAM" id="SignalP"/>
    </source>
</evidence>
<dbReference type="PANTHER" id="PTHR30604">
    <property type="entry name" value="PROTEIN TRANSPORT PROTEIN HOFQ"/>
    <property type="match status" value="1"/>
</dbReference>
<dbReference type="SMART" id="SM00965">
    <property type="entry name" value="STN"/>
    <property type="match status" value="1"/>
</dbReference>
<dbReference type="Pfam" id="PF00263">
    <property type="entry name" value="Secretin"/>
    <property type="match status" value="1"/>
</dbReference>
<organism evidence="11 12">
    <name type="scientific">Thiolapillus brandeum</name>
    <dbReference type="NCBI Taxonomy" id="1076588"/>
    <lineage>
        <taxon>Bacteria</taxon>
        <taxon>Pseudomonadati</taxon>
        <taxon>Pseudomonadota</taxon>
        <taxon>Gammaproteobacteria</taxon>
        <taxon>Chromatiales</taxon>
        <taxon>Sedimenticolaceae</taxon>
        <taxon>Thiolapillus</taxon>
    </lineage>
</organism>
<keyword evidence="5" id="KW-0472">Membrane</keyword>
<evidence type="ECO:0000256" key="7">
    <source>
        <dbReference type="RuleBase" id="RU004003"/>
    </source>
</evidence>
<dbReference type="Pfam" id="PF03958">
    <property type="entry name" value="Secretin_N"/>
    <property type="match status" value="1"/>
</dbReference>
<keyword evidence="12" id="KW-1185">Reference proteome</keyword>
<comment type="subcellular location">
    <subcellularLocation>
        <location evidence="8">Cell outer membrane</location>
    </subcellularLocation>
    <subcellularLocation>
        <location evidence="1">Membrane</location>
    </subcellularLocation>
</comment>
<dbReference type="Proteomes" id="UP000031631">
    <property type="component" value="Chromosome"/>
</dbReference>
<dbReference type="Gene3D" id="3.30.1370.130">
    <property type="match status" value="1"/>
</dbReference>
<feature type="chain" id="PRO_5031026984" evidence="9">
    <location>
        <begin position="28"/>
        <end position="703"/>
    </location>
</feature>
<dbReference type="InterPro" id="IPR001775">
    <property type="entry name" value="GspD/PilQ"/>
</dbReference>
<evidence type="ECO:0000256" key="1">
    <source>
        <dbReference type="ARBA" id="ARBA00004370"/>
    </source>
</evidence>
<evidence type="ECO:0000259" key="10">
    <source>
        <dbReference type="SMART" id="SM00965"/>
    </source>
</evidence>
<dbReference type="Pfam" id="PF07660">
    <property type="entry name" value="STN"/>
    <property type="match status" value="1"/>
</dbReference>
<dbReference type="InterPro" id="IPR013355">
    <property type="entry name" value="Pilus_4_PilQ"/>
</dbReference>
<feature type="domain" description="Secretin/TonB short N-terminal" evidence="10">
    <location>
        <begin position="301"/>
        <end position="349"/>
    </location>
</feature>
<dbReference type="GO" id="GO:0009279">
    <property type="term" value="C:cell outer membrane"/>
    <property type="evidence" value="ECO:0007669"/>
    <property type="project" value="UniProtKB-SubCell"/>
</dbReference>
<accession>A0A7U6GGB7</accession>
<protein>
    <submittedName>
        <fullName evidence="11">Type IV pilus assembly protein PilQ</fullName>
    </submittedName>
</protein>
<evidence type="ECO:0000256" key="3">
    <source>
        <dbReference type="ARBA" id="ARBA00022729"/>
    </source>
</evidence>
<dbReference type="PRINTS" id="PR00811">
    <property type="entry name" value="BCTERIALGSPD"/>
</dbReference>
<dbReference type="Gene3D" id="2.60.40.3470">
    <property type="match status" value="1"/>
</dbReference>
<evidence type="ECO:0000256" key="5">
    <source>
        <dbReference type="ARBA" id="ARBA00023136"/>
    </source>
</evidence>
<dbReference type="GO" id="GO:0009306">
    <property type="term" value="P:protein secretion"/>
    <property type="evidence" value="ECO:0007669"/>
    <property type="project" value="InterPro"/>
</dbReference>
<proteinExistence type="inferred from homology"/>
<keyword evidence="2 8" id="KW-0813">Transport</keyword>
<keyword evidence="3 9" id="KW-0732">Signal</keyword>
<dbReference type="Gene3D" id="3.30.1370.120">
    <property type="match status" value="1"/>
</dbReference>
<comment type="similarity">
    <text evidence="7">Belongs to the bacterial secretin family.</text>
</comment>
<evidence type="ECO:0000256" key="4">
    <source>
        <dbReference type="ARBA" id="ARBA00022927"/>
    </source>
</evidence>
<dbReference type="EMBL" id="AP012273">
    <property type="protein sequence ID" value="BAO43114.1"/>
    <property type="molecule type" value="Genomic_DNA"/>
</dbReference>
<dbReference type="AlphaFoldDB" id="A0A7U6GGB7"/>
<keyword evidence="6" id="KW-0998">Cell outer membrane</keyword>
<dbReference type="Gene3D" id="2.60.40.3500">
    <property type="match status" value="1"/>
</dbReference>
<sequence>MVGGKMGINRKVILWGLLLAVFSVSSAAANTLDKITYSILSGERVQIVMETSEPVQGATSFATDNPARIAIDLPGTKSGLESRTKNIGSGNVRSVTAIEAGDKTRVVVNLLDKSTYDIREQGNKIVLMLNGKASGAALGSSAGTAPAAAGSKETQPMITNVDFRRGGEGVARVEITLSDPDVVVDMRQEGTNIVLDFLGTGVDPDQALELDVTDFATVVKSITTRPHRKDTRVVINTQGEFEHLAYQADDLYTLEFRAVSKEEKEARKKRQLVYTGDKLSLNFQDIEVRSVLQLLADFTGLNMVVSDSVNGRITLRLKNVPWDQALDIILKTKGLSKRQNGNVILVAPTEEIAAREKLDLESQKQVEELAPLHSELVQVNYAKAEDLAELLKSEENKLLSERGNVTIDSRTNTLLVQDTAAKLTEVRALIEKLDIPVRQVLVESRVVIANDDFARDIGVRFGFNRENSIGGNSSLLTAGGLPGHTSGTFGFAPGIENAADSGAEALMVNLPQQLAPGRGGAVNFLLGKVGSYLLQLELTAMQQEGRGEIVSSPRVITSDQNKAVIKQGIEIPYQEASSSGATTVSFKEAVLKLEVTPHITPDDRIIMDLLVSKDDADFTRAVLGVPPLNKREVETRVLVDNGETVVLGGVFERDRKEAEEKVPFFGDLPVIGYAFKETLKTDRKKELLIFITPKVIKDSLNVR</sequence>
<evidence type="ECO:0000313" key="12">
    <source>
        <dbReference type="Proteomes" id="UP000031631"/>
    </source>
</evidence>
<name>A0A7U6GGB7_9GAMM</name>
<dbReference type="RefSeq" id="WP_052469756.1">
    <property type="nucleotide sequence ID" value="NZ_AP012273.1"/>
</dbReference>
<dbReference type="InterPro" id="IPR005644">
    <property type="entry name" value="NolW-like"/>
</dbReference>
<dbReference type="OrthoDB" id="9775455at2"/>
<dbReference type="KEGG" id="tbn:TBH_C0166"/>
<dbReference type="PANTHER" id="PTHR30604:SF1">
    <property type="entry name" value="DNA UTILIZATION PROTEIN HOFQ"/>
    <property type="match status" value="1"/>
</dbReference>
<dbReference type="InterPro" id="IPR011662">
    <property type="entry name" value="Secretin/TonB_short_N"/>
</dbReference>
<dbReference type="InterPro" id="IPR004846">
    <property type="entry name" value="T2SS/T3SS_dom"/>
</dbReference>
<feature type="signal peptide" evidence="9">
    <location>
        <begin position="1"/>
        <end position="27"/>
    </location>
</feature>
<dbReference type="InterPro" id="IPR021731">
    <property type="entry name" value="AMIN_dom"/>
</dbReference>
<dbReference type="Pfam" id="PF11741">
    <property type="entry name" value="AMIN"/>
    <property type="match status" value="2"/>
</dbReference>
<keyword evidence="4" id="KW-0653">Protein transport</keyword>
<reference evidence="11 12" key="1">
    <citation type="journal article" date="2014" name="PLoS ONE">
        <title>Physiological and genomic features of a novel sulfur-oxidizing gammaproteobacterium belonging to a previously uncultivated symbiotic lineage isolated from a hydrothermal vent.</title>
        <authorList>
            <person name="Nunoura T."/>
            <person name="Takaki Y."/>
            <person name="Kazama H."/>
            <person name="Kakuta J."/>
            <person name="Shimamura S."/>
            <person name="Makita H."/>
            <person name="Hirai M."/>
            <person name="Miyazaki M."/>
            <person name="Takai K."/>
        </authorList>
    </citation>
    <scope>NUCLEOTIDE SEQUENCE [LARGE SCALE GENOMIC DNA]</scope>
    <source>
        <strain evidence="11 12">Hiromi1</strain>
    </source>
</reference>
<dbReference type="InterPro" id="IPR038591">
    <property type="entry name" value="NolW-like_sf"/>
</dbReference>
<evidence type="ECO:0000256" key="8">
    <source>
        <dbReference type="RuleBase" id="RU004004"/>
    </source>
</evidence>
<dbReference type="InterPro" id="IPR051808">
    <property type="entry name" value="Type_IV_pilus_biogenesis"/>
</dbReference>
<dbReference type="NCBIfam" id="TIGR02515">
    <property type="entry name" value="IV_pilus_PilQ"/>
    <property type="match status" value="1"/>
</dbReference>
<evidence type="ECO:0000256" key="2">
    <source>
        <dbReference type="ARBA" id="ARBA00022448"/>
    </source>
</evidence>